<dbReference type="PROSITE" id="PS00149">
    <property type="entry name" value="SULFATASE_2"/>
    <property type="match status" value="1"/>
</dbReference>
<dbReference type="SUPFAM" id="SSF53649">
    <property type="entry name" value="Alkaline phosphatase-like"/>
    <property type="match status" value="1"/>
</dbReference>
<evidence type="ECO:0000256" key="2">
    <source>
        <dbReference type="ARBA" id="ARBA00022723"/>
    </source>
</evidence>
<dbReference type="GO" id="GO:0004065">
    <property type="term" value="F:arylsulfatase activity"/>
    <property type="evidence" value="ECO:0007669"/>
    <property type="project" value="UniProtKB-EC"/>
</dbReference>
<dbReference type="InterPro" id="IPR000917">
    <property type="entry name" value="Sulfatase_N"/>
</dbReference>
<dbReference type="RefSeq" id="WP_232189599.1">
    <property type="nucleotide sequence ID" value="NZ_JAIOAP010000021.1"/>
</dbReference>
<evidence type="ECO:0000256" key="1">
    <source>
        <dbReference type="ARBA" id="ARBA00008779"/>
    </source>
</evidence>
<dbReference type="Proteomes" id="UP001493487">
    <property type="component" value="Unassembled WGS sequence"/>
</dbReference>
<evidence type="ECO:0000256" key="3">
    <source>
        <dbReference type="ARBA" id="ARBA00022801"/>
    </source>
</evidence>
<keyword evidence="3 5" id="KW-0378">Hydrolase</keyword>
<dbReference type="InterPro" id="IPR024607">
    <property type="entry name" value="Sulfatase_CS"/>
</dbReference>
<sequence>MTIRPNILLISVDQMRGDCLHYLGHSVIQTPNLDQLARTGVTFTNAYTATPSCVPARASIITGMEPKHHGRVGYADKIPWNYEHTLPGELANAGYHTQCIGKMHVYPTRNLCGFHNIVLHDGYMHYNRDRSRSTALQWWDQTDDYLPWLKERAGYQQDIMDHGLDCNSSTVARPWHLDESLHPTNWAVTQSIDFLRRRDPSKPFFLWTSFVRPHSPLDPPQAFLDIYEGIELPEPPIGDWTMQEDRHKEGMDPTTKRGIVQERMRRKSLAAYYALITHIDNQIGRLRNALFEFGVSQNTIILFVSDHGDLMGDHRLYQKRLAYEGSAKIPFILNDPTGRLQIEKGKMVDNVVELRDIMPTLLDAANVSIPSSVDGSNVLPLGREAGAASWRSYIHGEHEYNELSYHFVTDGKRKYIWYSQTGDEQFFNLESDPKELRNLVATEGYDSEIEIWRKRLINELTDREEGYTDGHRLIVGQSPKACLDHILLE</sequence>
<reference evidence="5 6" key="1">
    <citation type="journal article" date="2023" name="Genome Announc.">
        <title>Pan-Genome Analyses of the Genus Cohnella and Proposal of the Novel Species Cohnella silvisoli sp. nov., Isolated from Forest Soil.</title>
        <authorList>
            <person name="Wang C."/>
            <person name="Mao L."/>
            <person name="Bao G."/>
            <person name="Zhu H."/>
        </authorList>
    </citation>
    <scope>NUCLEOTIDE SEQUENCE [LARGE SCALE GENOMIC DNA]</scope>
    <source>
        <strain evidence="5 6">NL03-T5-1</strain>
    </source>
</reference>
<dbReference type="PANTHER" id="PTHR45953:SF1">
    <property type="entry name" value="IDURONATE 2-SULFATASE"/>
    <property type="match status" value="1"/>
</dbReference>
<comment type="similarity">
    <text evidence="1">Belongs to the sulfatase family.</text>
</comment>
<comment type="caution">
    <text evidence="5">The sequence shown here is derived from an EMBL/GenBank/DDBJ whole genome shotgun (WGS) entry which is preliminary data.</text>
</comment>
<dbReference type="NCBIfam" id="NF010322">
    <property type="entry name" value="PRK13759.1"/>
    <property type="match status" value="1"/>
</dbReference>
<name>A0ABV1L3K4_9BACL</name>
<dbReference type="Gene3D" id="3.40.720.10">
    <property type="entry name" value="Alkaline Phosphatase, subunit A"/>
    <property type="match status" value="1"/>
</dbReference>
<accession>A0ABV1L3K4</accession>
<gene>
    <name evidence="5" type="ORF">QJS35_29960</name>
</gene>
<keyword evidence="2" id="KW-0479">Metal-binding</keyword>
<keyword evidence="6" id="KW-1185">Reference proteome</keyword>
<feature type="domain" description="Sulfatase N-terminal" evidence="4">
    <location>
        <begin position="5"/>
        <end position="367"/>
    </location>
</feature>
<dbReference type="EMBL" id="JASKHM010000023">
    <property type="protein sequence ID" value="MEQ4486608.1"/>
    <property type="molecule type" value="Genomic_DNA"/>
</dbReference>
<organism evidence="5 6">
    <name type="scientific">Cohnella silvisoli</name>
    <dbReference type="NCBI Taxonomy" id="2873699"/>
    <lineage>
        <taxon>Bacteria</taxon>
        <taxon>Bacillati</taxon>
        <taxon>Bacillota</taxon>
        <taxon>Bacilli</taxon>
        <taxon>Bacillales</taxon>
        <taxon>Paenibacillaceae</taxon>
        <taxon>Cohnella</taxon>
    </lineage>
</organism>
<evidence type="ECO:0000313" key="5">
    <source>
        <dbReference type="EMBL" id="MEQ4486608.1"/>
    </source>
</evidence>
<evidence type="ECO:0000313" key="6">
    <source>
        <dbReference type="Proteomes" id="UP001493487"/>
    </source>
</evidence>
<dbReference type="Pfam" id="PF00884">
    <property type="entry name" value="Sulfatase"/>
    <property type="match status" value="1"/>
</dbReference>
<protein>
    <submittedName>
        <fullName evidence="5">Arylsulfatase</fullName>
        <ecNumber evidence="5">3.1.6.1</ecNumber>
    </submittedName>
</protein>
<evidence type="ECO:0000259" key="4">
    <source>
        <dbReference type="Pfam" id="PF00884"/>
    </source>
</evidence>
<proteinExistence type="inferred from homology"/>
<dbReference type="EC" id="3.1.6.1" evidence="5"/>
<dbReference type="PANTHER" id="PTHR45953">
    <property type="entry name" value="IDURONATE 2-SULFATASE"/>
    <property type="match status" value="1"/>
</dbReference>
<dbReference type="InterPro" id="IPR017850">
    <property type="entry name" value="Alkaline_phosphatase_core_sf"/>
</dbReference>